<dbReference type="EMBL" id="FBWG01000003">
    <property type="protein sequence ID" value="CUX16810.1"/>
    <property type="molecule type" value="Genomic_DNA"/>
</dbReference>
<organism evidence="1 2">
    <name type="scientific">Agrobacterium deltaense Zutra 3/1</name>
    <dbReference type="NCBI Taxonomy" id="1183427"/>
    <lineage>
        <taxon>Bacteria</taxon>
        <taxon>Pseudomonadati</taxon>
        <taxon>Pseudomonadota</taxon>
        <taxon>Alphaproteobacteria</taxon>
        <taxon>Hyphomicrobiales</taxon>
        <taxon>Rhizobiaceae</taxon>
        <taxon>Rhizobium/Agrobacterium group</taxon>
        <taxon>Agrobacterium</taxon>
    </lineage>
</organism>
<evidence type="ECO:0000313" key="2">
    <source>
        <dbReference type="Proteomes" id="UP000191987"/>
    </source>
</evidence>
<dbReference type="Proteomes" id="UP000191987">
    <property type="component" value="Unassembled WGS sequence"/>
</dbReference>
<reference evidence="1 2" key="1">
    <citation type="submission" date="2016-01" db="EMBL/GenBank/DDBJ databases">
        <authorList>
            <person name="Oliw E.H."/>
        </authorList>
    </citation>
    <scope>NUCLEOTIDE SEQUENCE [LARGE SCALE GENOMIC DNA]</scope>
    <source>
        <strain evidence="1 2">Zutra 3-1</strain>
    </source>
</reference>
<gene>
    <name evidence="1" type="ORF">AGR7C_Cc110455</name>
</gene>
<evidence type="ECO:0000313" key="1">
    <source>
        <dbReference type="EMBL" id="CUX16810.1"/>
    </source>
</evidence>
<dbReference type="AlphaFoldDB" id="A0A1S7P794"/>
<protein>
    <submittedName>
        <fullName evidence="1">Uncharacterized protein</fullName>
    </submittedName>
</protein>
<proteinExistence type="predicted"/>
<accession>A0A1S7P794</accession>
<sequence length="40" mass="4436">MALERPDETDLVKPRVRDWGRASSQMQACLAATGTDFAIK</sequence>
<name>A0A1S7P794_9HYPH</name>